<gene>
    <name evidence="1" type="ordered locus">CLOAM1342</name>
</gene>
<dbReference type="RefSeq" id="WP_015425056.1">
    <property type="nucleotide sequence ID" value="NC_020449.1"/>
</dbReference>
<evidence type="ECO:0000313" key="1">
    <source>
        <dbReference type="EMBL" id="CAO81198.1"/>
    </source>
</evidence>
<dbReference type="eggNOG" id="ENOG5030ZSI">
    <property type="taxonomic scope" value="Bacteria"/>
</dbReference>
<name>B0VJ06_CLOAI</name>
<dbReference type="AlphaFoldDB" id="B0VJ06"/>
<dbReference type="OrthoDB" id="9785450at2"/>
<dbReference type="EMBL" id="CU466930">
    <property type="protein sequence ID" value="CAO81198.1"/>
    <property type="molecule type" value="Genomic_DNA"/>
</dbReference>
<accession>B0VJ06</accession>
<proteinExistence type="predicted"/>
<organism evidence="1 2">
    <name type="scientific">Cloacimonas acidaminovorans (strain Evry)</name>
    <dbReference type="NCBI Taxonomy" id="459349"/>
    <lineage>
        <taxon>Bacteria</taxon>
        <taxon>Pseudomonadati</taxon>
        <taxon>Candidatus Cloacimonadota</taxon>
        <taxon>Candidatus Cloacimonadia</taxon>
        <taxon>Candidatus Cloacimonadales</taxon>
        <taxon>Candidatus Cloacimonadaceae</taxon>
        <taxon>Candidatus Cloacimonas</taxon>
    </lineage>
</organism>
<dbReference type="KEGG" id="caci:CLOAM1342"/>
<dbReference type="Proteomes" id="UP000002019">
    <property type="component" value="Chromosome"/>
</dbReference>
<evidence type="ECO:0000313" key="2">
    <source>
        <dbReference type="Proteomes" id="UP000002019"/>
    </source>
</evidence>
<protein>
    <submittedName>
        <fullName evidence="1">Uncharacterized protein</fullName>
    </submittedName>
</protein>
<dbReference type="HOGENOM" id="CLU_355197_0_0_0"/>
<dbReference type="STRING" id="459349.CLOAM1342"/>
<sequence>MKKYLLLILSIILATHIFAVALMNISPQVYSFHQKCDLKVEVQQGLSDITKMKVYYRIGKSNRWMTEEMKQDSPGSPSFIATLPADYLTTDVIEYYFCVELSQGNKEYFPPQNETVPNYILEPDIASGEAEPGFVLLTDDPIISADDGYMLVVSFFAISEEIDPSSIEVWVGGKNVTSLSQISPPLIVYKDETPQSGTQKAVIRARKEGKTVHSPIWSTEILPSSKALKEFTYQGTVNFASNYYNYSNDDALGYTKSDAATWADFYGNYGILNMQANLYFSSLEHSNSQPVNRYTLGFNIPHLEFFAGDYAPTFSQLTLNGKNLRGIYSRLYYKSLSLSVTHGQTVRKTTNELDLDSEVDGMQKSGTFKQEAFGTRIQYCDEDNFIFGINFTRHNDVISSLDSTYYIYEKVDEKGDKSTIYTTTAQENAVLGVDAQMHIRKPNLVIGAEIASSLWNTNTIPGAMTQEELEEYLGKDFFLDPQDLSRLFIINKNMIPIVPGRASIAWLTYVRTCFYNNLLNFQYSETGSAFNAFGSAYQIPDSKVISITDNFNVSKYFILSGGLNLIEDNLMKHKSETNNTTSWYLQSLIRIPQAPYFKFAYYNNSGKNEDNKDIAYEGELFQKVKNKSQNLIFGIGYNITQIPYVPTQVDISYQMGTDNNKQSDLDLTDNKNNNFNITMLNRFQMIPLTLQFAMTLNNNKNLLAITNKKGNNNNFFVGATYSLWEDKIKPYTNYRIVSASGAQGDRSYQYYTLGVEAYPIKSLSVNTNIALTDFNNKDNIPGDYSNFIWRVLLSQRF</sequence>
<reference evidence="1 2" key="1">
    <citation type="journal article" date="2008" name="J. Bacteriol.">
        <title>'Candidatus Cloacamonas acidaminovorans': genome sequence reconstruction provides a first glimpse of a new bacterial division.</title>
        <authorList>
            <person name="Pelletier E."/>
            <person name="Kreimeyer A."/>
            <person name="Bocs S."/>
            <person name="Rouy Z."/>
            <person name="Gyapay G."/>
            <person name="Chouari R."/>
            <person name="Riviere D."/>
            <person name="Ganesan A."/>
            <person name="Daegelen P."/>
            <person name="Sghir A."/>
            <person name="Cohen G.N."/>
            <person name="Medigue C."/>
            <person name="Weissenbach J."/>
            <person name="Le Paslier D."/>
        </authorList>
    </citation>
    <scope>NUCLEOTIDE SEQUENCE [LARGE SCALE GENOMIC DNA]</scope>
    <source>
        <strain evidence="2">Evry</strain>
    </source>
</reference>
<keyword evidence="2" id="KW-1185">Reference proteome</keyword>